<dbReference type="InterPro" id="IPR007272">
    <property type="entry name" value="Sulf_transp_TsuA/YedE"/>
</dbReference>
<keyword evidence="6 9" id="KW-1133">Transmembrane helix</keyword>
<evidence type="ECO:0000256" key="6">
    <source>
        <dbReference type="ARBA" id="ARBA00022989"/>
    </source>
</evidence>
<proteinExistence type="inferred from homology"/>
<evidence type="ECO:0000256" key="5">
    <source>
        <dbReference type="ARBA" id="ARBA00022692"/>
    </source>
</evidence>
<dbReference type="Proteomes" id="UP000317155">
    <property type="component" value="Unassembled WGS sequence"/>
</dbReference>
<dbReference type="PANTHER" id="PTHR30574">
    <property type="entry name" value="INNER MEMBRANE PROTEIN YEDE"/>
    <property type="match status" value="1"/>
</dbReference>
<dbReference type="GO" id="GO:0005886">
    <property type="term" value="C:plasma membrane"/>
    <property type="evidence" value="ECO:0007669"/>
    <property type="project" value="UniProtKB-SubCell"/>
</dbReference>
<keyword evidence="5 9" id="KW-0812">Transmembrane</keyword>
<reference evidence="10 11" key="1">
    <citation type="submission" date="2019-07" db="EMBL/GenBank/DDBJ databases">
        <title>Insights of Desulfuromonas acetexigens electromicrobiology.</title>
        <authorList>
            <person name="Katuri K."/>
            <person name="Sapireddy V."/>
            <person name="Shaw D.R."/>
            <person name="Saikaly P."/>
        </authorList>
    </citation>
    <scope>NUCLEOTIDE SEQUENCE [LARGE SCALE GENOMIC DNA]</scope>
    <source>
        <strain evidence="10 11">2873</strain>
    </source>
</reference>
<organism evidence="10 11">
    <name type="scientific">Trichloromonas acetexigens</name>
    <dbReference type="NCBI Taxonomy" id="38815"/>
    <lineage>
        <taxon>Bacteria</taxon>
        <taxon>Pseudomonadati</taxon>
        <taxon>Thermodesulfobacteriota</taxon>
        <taxon>Desulfuromonadia</taxon>
        <taxon>Desulfuromonadales</taxon>
        <taxon>Trichloromonadaceae</taxon>
        <taxon>Trichloromonas</taxon>
    </lineage>
</organism>
<dbReference type="Pfam" id="PF04143">
    <property type="entry name" value="Sulf_transp"/>
    <property type="match status" value="1"/>
</dbReference>
<comment type="subcellular location">
    <subcellularLocation>
        <location evidence="1">Cell inner membrane</location>
        <topology evidence="1">Multi-pass membrane protein</topology>
    </subcellularLocation>
</comment>
<keyword evidence="2" id="KW-0813">Transport</keyword>
<name>A0A550JF08_9BACT</name>
<evidence type="ECO:0000256" key="4">
    <source>
        <dbReference type="ARBA" id="ARBA00022519"/>
    </source>
</evidence>
<feature type="transmembrane region" description="Helical" evidence="9">
    <location>
        <begin position="334"/>
        <end position="354"/>
    </location>
</feature>
<evidence type="ECO:0000313" key="11">
    <source>
        <dbReference type="Proteomes" id="UP000317155"/>
    </source>
</evidence>
<feature type="transmembrane region" description="Helical" evidence="9">
    <location>
        <begin position="269"/>
        <end position="292"/>
    </location>
</feature>
<dbReference type="AlphaFoldDB" id="A0A550JF08"/>
<evidence type="ECO:0000256" key="2">
    <source>
        <dbReference type="ARBA" id="ARBA00022448"/>
    </source>
</evidence>
<evidence type="ECO:0000256" key="7">
    <source>
        <dbReference type="ARBA" id="ARBA00023136"/>
    </source>
</evidence>
<keyword evidence="4" id="KW-0997">Cell inner membrane</keyword>
<comment type="caution">
    <text evidence="10">The sequence shown here is derived from an EMBL/GenBank/DDBJ whole genome shotgun (WGS) entry which is preliminary data.</text>
</comment>
<feature type="transmembrane region" description="Helical" evidence="9">
    <location>
        <begin position="196"/>
        <end position="221"/>
    </location>
</feature>
<evidence type="ECO:0000313" key="10">
    <source>
        <dbReference type="EMBL" id="TRO81775.1"/>
    </source>
</evidence>
<protein>
    <submittedName>
        <fullName evidence="10">YeeE/YedE family protein</fullName>
    </submittedName>
</protein>
<dbReference type="EMBL" id="VJVV01000005">
    <property type="protein sequence ID" value="TRO81775.1"/>
    <property type="molecule type" value="Genomic_DNA"/>
</dbReference>
<dbReference type="RefSeq" id="WP_092057603.1">
    <property type="nucleotide sequence ID" value="NZ_FOJJ01000037.1"/>
</dbReference>
<feature type="transmembrane region" description="Helical" evidence="9">
    <location>
        <begin position="41"/>
        <end position="57"/>
    </location>
</feature>
<dbReference type="OrthoDB" id="9794165at2"/>
<keyword evidence="11" id="KW-1185">Reference proteome</keyword>
<evidence type="ECO:0000256" key="9">
    <source>
        <dbReference type="SAM" id="Phobius"/>
    </source>
</evidence>
<sequence length="364" mass="39099">MIWFLAFTLFAIGSAAGFVMHRSDFCLAGAFRDLFLFRQGRMLRILLLLAVVAMPLYEVGRLLGLLAVPFPLFGPPSLVNPLGGLLFGIGMVLAGGCVVGTLYKMAAGRLTSLVAFAGLLAGSALYAEIHPWWAKLARRGTLSASVTLPQMLDLSPALLLAPLAVVVCFFLCRWWQQGLLHQKSYAEGHLQPWKAALWLALLSCASALVIGMPMGVTTAYAKLAGMLEALFIPGHVANLAFFATEPLNFIHPLWGIPLRGGPGPRLDGIALAQFPLIAGILCGSACSALRLGEWRFYTRVPIKQCLWAFVGGTLMGLSARMAPACNVWHLMGGLPILAGQSLLFVAGLFPGAWLGSRLLRKFVI</sequence>
<feature type="transmembrane region" description="Helical" evidence="9">
    <location>
        <begin position="304"/>
        <end position="322"/>
    </location>
</feature>
<evidence type="ECO:0000256" key="1">
    <source>
        <dbReference type="ARBA" id="ARBA00004429"/>
    </source>
</evidence>
<evidence type="ECO:0000256" key="8">
    <source>
        <dbReference type="ARBA" id="ARBA00035655"/>
    </source>
</evidence>
<feature type="transmembrane region" description="Helical" evidence="9">
    <location>
        <begin position="110"/>
        <end position="134"/>
    </location>
</feature>
<feature type="transmembrane region" description="Helical" evidence="9">
    <location>
        <begin position="154"/>
        <end position="175"/>
    </location>
</feature>
<evidence type="ECO:0000256" key="3">
    <source>
        <dbReference type="ARBA" id="ARBA00022475"/>
    </source>
</evidence>
<comment type="similarity">
    <text evidence="8">Belongs to the TsuA/YedE (TC 9.B.102) family.</text>
</comment>
<dbReference type="PANTHER" id="PTHR30574:SF1">
    <property type="entry name" value="SULPHUR TRANSPORT DOMAIN-CONTAINING PROTEIN"/>
    <property type="match status" value="1"/>
</dbReference>
<gene>
    <name evidence="10" type="ORF">FL622_08195</name>
</gene>
<keyword evidence="7 9" id="KW-0472">Membrane</keyword>
<keyword evidence="3" id="KW-1003">Cell membrane</keyword>
<accession>A0A550JF08</accession>
<feature type="transmembrane region" description="Helical" evidence="9">
    <location>
        <begin position="85"/>
        <end position="103"/>
    </location>
</feature>